<evidence type="ECO:0000259" key="11">
    <source>
        <dbReference type="Pfam" id="PF01514"/>
    </source>
</evidence>
<evidence type="ECO:0000256" key="6">
    <source>
        <dbReference type="ARBA" id="ARBA00023136"/>
    </source>
</evidence>
<dbReference type="PROSITE" id="PS51257">
    <property type="entry name" value="PROKAR_LIPOPROTEIN"/>
    <property type="match status" value="1"/>
</dbReference>
<evidence type="ECO:0000256" key="3">
    <source>
        <dbReference type="ARBA" id="ARBA00022448"/>
    </source>
</evidence>
<feature type="transmembrane region" description="Helical" evidence="10">
    <location>
        <begin position="215"/>
        <end position="235"/>
    </location>
</feature>
<dbReference type="AlphaFoldDB" id="A0A0G4QE22"/>
<proteinExistence type="inferred from homology"/>
<evidence type="ECO:0000256" key="4">
    <source>
        <dbReference type="ARBA" id="ARBA00022729"/>
    </source>
</evidence>
<evidence type="ECO:0000256" key="7">
    <source>
        <dbReference type="ARBA" id="ARBA00023139"/>
    </source>
</evidence>
<dbReference type="NCBIfam" id="TIGR02544">
    <property type="entry name" value="III_secr_YscJ"/>
    <property type="match status" value="1"/>
</dbReference>
<keyword evidence="9 10" id="KW-0449">Lipoprotein</keyword>
<comment type="subcellular location">
    <subcellularLocation>
        <location evidence="1">Cell outer membrane</location>
        <topology evidence="1">Lipid-anchor</topology>
    </subcellularLocation>
</comment>
<dbReference type="GO" id="GO:0009279">
    <property type="term" value="C:cell outer membrane"/>
    <property type="evidence" value="ECO:0007669"/>
    <property type="project" value="UniProtKB-SubCell"/>
</dbReference>
<keyword evidence="3" id="KW-0813">Transport</keyword>
<evidence type="ECO:0000256" key="10">
    <source>
        <dbReference type="RuleBase" id="RU364102"/>
    </source>
</evidence>
<comment type="similarity">
    <text evidence="2 10">Belongs to the YscJ lipoprotein family.</text>
</comment>
<feature type="signal peptide" evidence="10">
    <location>
        <begin position="1"/>
        <end position="21"/>
    </location>
</feature>
<evidence type="ECO:0000256" key="5">
    <source>
        <dbReference type="ARBA" id="ARBA00022927"/>
    </source>
</evidence>
<reference evidence="13" key="1">
    <citation type="submission" date="2015-06" db="EMBL/GenBank/DDBJ databases">
        <authorList>
            <person name="Urmite Genomes"/>
        </authorList>
    </citation>
    <scope>NUCLEOTIDE SEQUENCE [LARGE SCALE GENOMIC DNA]</scope>
    <source>
        <strain evidence="13">CSUR P1867</strain>
    </source>
</reference>
<name>A0A0G4QE22_9GAMM</name>
<dbReference type="EMBL" id="CVRY01000005">
    <property type="protein sequence ID" value="CRL63876.1"/>
    <property type="molecule type" value="Genomic_DNA"/>
</dbReference>
<keyword evidence="4 10" id="KW-0732">Signal</keyword>
<accession>A0A0G4QE22</accession>
<evidence type="ECO:0000313" key="12">
    <source>
        <dbReference type="EMBL" id="CRL63876.1"/>
    </source>
</evidence>
<organism evidence="12 13">
    <name type="scientific">Proteus penneri</name>
    <dbReference type="NCBI Taxonomy" id="102862"/>
    <lineage>
        <taxon>Bacteria</taxon>
        <taxon>Pseudomonadati</taxon>
        <taxon>Pseudomonadota</taxon>
        <taxon>Gammaproteobacteria</taxon>
        <taxon>Enterobacterales</taxon>
        <taxon>Morganellaceae</taxon>
        <taxon>Proteus</taxon>
    </lineage>
</organism>
<gene>
    <name evidence="12" type="primary">prgK</name>
    <name evidence="12" type="ORF">BN1804_02709</name>
</gene>
<evidence type="ECO:0000256" key="1">
    <source>
        <dbReference type="ARBA" id="ARBA00004459"/>
    </source>
</evidence>
<protein>
    <recommendedName>
        <fullName evidence="10">Lipoprotein</fullName>
    </recommendedName>
</protein>
<keyword evidence="10" id="KW-1133">Transmembrane helix</keyword>
<keyword evidence="10" id="KW-0812">Transmembrane</keyword>
<dbReference type="InterPro" id="IPR006182">
    <property type="entry name" value="FliF_N_dom"/>
</dbReference>
<keyword evidence="7 10" id="KW-0564">Palmitate</keyword>
<evidence type="ECO:0000256" key="2">
    <source>
        <dbReference type="ARBA" id="ARBA00009509"/>
    </source>
</evidence>
<dbReference type="Gene3D" id="3.30.70.1530">
    <property type="entry name" value="Hypothetical protein rpa1041"/>
    <property type="match status" value="1"/>
</dbReference>
<evidence type="ECO:0000313" key="13">
    <source>
        <dbReference type="Proteomes" id="UP000183920"/>
    </source>
</evidence>
<keyword evidence="8 10" id="KW-0998">Cell outer membrane</keyword>
<feature type="chain" id="PRO_5011021301" description="Lipoprotein" evidence="10">
    <location>
        <begin position="22"/>
        <end position="256"/>
    </location>
</feature>
<evidence type="ECO:0000256" key="9">
    <source>
        <dbReference type="ARBA" id="ARBA00023288"/>
    </source>
</evidence>
<keyword evidence="6 10" id="KW-0472">Membrane</keyword>
<dbReference type="PANTHER" id="PTHR30046:SF3">
    <property type="entry name" value="SECRETION SYSTEM APPARATUS LIPOPROTEIN SSAJ"/>
    <property type="match status" value="1"/>
</dbReference>
<dbReference type="InterPro" id="IPR043427">
    <property type="entry name" value="YscJ/FliF"/>
</dbReference>
<dbReference type="InterPro" id="IPR003282">
    <property type="entry name" value="T3SS_SctJ"/>
</dbReference>
<dbReference type="Gene3D" id="3.30.300.30">
    <property type="match status" value="1"/>
</dbReference>
<evidence type="ECO:0000256" key="8">
    <source>
        <dbReference type="ARBA" id="ARBA00023237"/>
    </source>
</evidence>
<dbReference type="PANTHER" id="PTHR30046">
    <property type="entry name" value="FLAGELLAR M-RING PROTEIN"/>
    <property type="match status" value="1"/>
</dbReference>
<dbReference type="RefSeq" id="WP_072064452.1">
    <property type="nucleotide sequence ID" value="NZ_CVRY01000005.1"/>
</dbReference>
<dbReference type="InterPro" id="IPR045851">
    <property type="entry name" value="AMP-bd_C_sf"/>
</dbReference>
<dbReference type="Proteomes" id="UP000183920">
    <property type="component" value="Unassembled WGS sequence"/>
</dbReference>
<dbReference type="GO" id="GO:0009306">
    <property type="term" value="P:protein secretion"/>
    <property type="evidence" value="ECO:0007669"/>
    <property type="project" value="InterPro"/>
</dbReference>
<feature type="domain" description="Flagellar M-ring N-terminal" evidence="11">
    <location>
        <begin position="22"/>
        <end position="188"/>
    </location>
</feature>
<sequence length="256" mass="29045" precursor="true">MKTRYLLSMLLFCLVSLLTGCKEQSLLTGLNQRQATQVQAVLQKHQITSTQTALGKGLFDVSVKKEDVAVAIQILEQYQLPSNTRVEITQIFPSDALVSSPQAEKARLISAIEQRLEQSLLTIESVIDARVHISYPISSSERIIPPPHASAIIFYEDSVLDAEQLGEDIRAFIHNSFNDMNEDNITVLLYPRNINKLNVLKPLTTDENSAITFNYWWLLGPLFIGLLFITIFIFIKYRQKKLMMKEKKDDILSSTV</sequence>
<dbReference type="PRINTS" id="PR01338">
    <property type="entry name" value="TYPE3OMKPROT"/>
</dbReference>
<keyword evidence="5" id="KW-0653">Protein transport</keyword>
<dbReference type="Pfam" id="PF01514">
    <property type="entry name" value="YscJ_FliF"/>
    <property type="match status" value="1"/>
</dbReference>